<dbReference type="AlphaFoldDB" id="A0A4Y2C2A3"/>
<name>A0A4Y2C2A3_ARAVE</name>
<evidence type="ECO:0000313" key="1">
    <source>
        <dbReference type="EMBL" id="GBL98448.1"/>
    </source>
</evidence>
<sequence length="114" mass="12741">MGMEGNKAWVAPFHINSRTSPTRTANSSACKCSKGCRNACGCRKQGMKCPPICFNYRVATCTIVPKDIKNRPKLDDDVIISHYEAVEELLDEDADNDFEQVQFLQLTSPKNVEV</sequence>
<gene>
    <name evidence="1" type="ORF">AVEN_187773_1</name>
</gene>
<proteinExistence type="predicted"/>
<comment type="caution">
    <text evidence="1">The sequence shown here is derived from an EMBL/GenBank/DDBJ whole genome shotgun (WGS) entry which is preliminary data.</text>
</comment>
<accession>A0A4Y2C2A3</accession>
<dbReference type="EMBL" id="BGPR01000139">
    <property type="protein sequence ID" value="GBL98448.1"/>
    <property type="molecule type" value="Genomic_DNA"/>
</dbReference>
<evidence type="ECO:0008006" key="3">
    <source>
        <dbReference type="Google" id="ProtNLM"/>
    </source>
</evidence>
<keyword evidence="2" id="KW-1185">Reference proteome</keyword>
<dbReference type="Proteomes" id="UP000499080">
    <property type="component" value="Unassembled WGS sequence"/>
</dbReference>
<reference evidence="1 2" key="1">
    <citation type="journal article" date="2019" name="Sci. Rep.">
        <title>Orb-weaving spider Araneus ventricosus genome elucidates the spidroin gene catalogue.</title>
        <authorList>
            <person name="Kono N."/>
            <person name="Nakamura H."/>
            <person name="Ohtoshi R."/>
            <person name="Moran D.A.P."/>
            <person name="Shinohara A."/>
            <person name="Yoshida Y."/>
            <person name="Fujiwara M."/>
            <person name="Mori M."/>
            <person name="Tomita M."/>
            <person name="Arakawa K."/>
        </authorList>
    </citation>
    <scope>NUCLEOTIDE SEQUENCE [LARGE SCALE GENOMIC DNA]</scope>
</reference>
<evidence type="ECO:0000313" key="2">
    <source>
        <dbReference type="Proteomes" id="UP000499080"/>
    </source>
</evidence>
<organism evidence="1 2">
    <name type="scientific">Araneus ventricosus</name>
    <name type="common">Orbweaver spider</name>
    <name type="synonym">Epeira ventricosa</name>
    <dbReference type="NCBI Taxonomy" id="182803"/>
    <lineage>
        <taxon>Eukaryota</taxon>
        <taxon>Metazoa</taxon>
        <taxon>Ecdysozoa</taxon>
        <taxon>Arthropoda</taxon>
        <taxon>Chelicerata</taxon>
        <taxon>Arachnida</taxon>
        <taxon>Araneae</taxon>
        <taxon>Araneomorphae</taxon>
        <taxon>Entelegynae</taxon>
        <taxon>Araneoidea</taxon>
        <taxon>Araneidae</taxon>
        <taxon>Araneus</taxon>
    </lineage>
</organism>
<protein>
    <recommendedName>
        <fullName evidence="3">Tesmin/TSO1-like CXC domain-containing protein</fullName>
    </recommendedName>
</protein>